<organism evidence="1 2">
    <name type="scientific">Mycena citricolor</name>
    <dbReference type="NCBI Taxonomy" id="2018698"/>
    <lineage>
        <taxon>Eukaryota</taxon>
        <taxon>Fungi</taxon>
        <taxon>Dikarya</taxon>
        <taxon>Basidiomycota</taxon>
        <taxon>Agaricomycotina</taxon>
        <taxon>Agaricomycetes</taxon>
        <taxon>Agaricomycetidae</taxon>
        <taxon>Agaricales</taxon>
        <taxon>Marasmiineae</taxon>
        <taxon>Mycenaceae</taxon>
        <taxon>Mycena</taxon>
    </lineage>
</organism>
<sequence>CPLRHRQSIQRCQSLAERRAAINASIAWYYSQITDLKSPLNPVNRLHDEVLTRIFHEVAFMDGQPARLPWVQAMHVCRRWHRLLLADQILWGHIRLQVSSYRPRRDRLQNQLRLSGGAPLFLQVESFYEGRLTWVRELLPGHAGRLRELVFKAPLLHSLEVIEALGAHALPLMRRLHVDAMQSGVDEDATKAMIPMTFFDGRAPALTDLDLRKMDVDWSFLHGLTRLHLSDLTDQPFCALLSVLVACPAMVTLHLDVHFVHVAEDLSVVHLPRLEYMWLREHASTCARVLQSIAIPPTARLQLLSGGILGGADFPELLMEIRRHTRSSSAPQLRTLSLQSMGDPRQYLMITLYTQLELPEIFQNDHCQLSINSHPPNELAACQIVNRLLSAVPAENIVLLDARMAATIQPRTWVTVLGQLPNLESIASFADAAAAHLCGAIRLLAARTISRVPSTLRRLQITVRRNSERERLDGEIRAAVNALKAMLAELHARGRPLRELQIDEPQGAAFPLSRAEWEELCGMVGTLIRDGRSWDALAEKRKLGRLVAERDQFMAELDREIAAGDFEDDSL</sequence>
<evidence type="ECO:0000313" key="1">
    <source>
        <dbReference type="EMBL" id="CAK5271968.1"/>
    </source>
</evidence>
<evidence type="ECO:0008006" key="3">
    <source>
        <dbReference type="Google" id="ProtNLM"/>
    </source>
</evidence>
<protein>
    <recommendedName>
        <fullName evidence="3">F-box domain-containing protein</fullName>
    </recommendedName>
</protein>
<dbReference type="InterPro" id="IPR032675">
    <property type="entry name" value="LRR_dom_sf"/>
</dbReference>
<name>A0AAD2HBV4_9AGAR</name>
<dbReference type="Gene3D" id="3.80.10.10">
    <property type="entry name" value="Ribonuclease Inhibitor"/>
    <property type="match status" value="1"/>
</dbReference>
<dbReference type="Proteomes" id="UP001295794">
    <property type="component" value="Unassembled WGS sequence"/>
</dbReference>
<comment type="caution">
    <text evidence="1">The sequence shown here is derived from an EMBL/GenBank/DDBJ whole genome shotgun (WGS) entry which is preliminary data.</text>
</comment>
<keyword evidence="2" id="KW-1185">Reference proteome</keyword>
<accession>A0AAD2HBV4</accession>
<dbReference type="AlphaFoldDB" id="A0AAD2HBV4"/>
<evidence type="ECO:0000313" key="2">
    <source>
        <dbReference type="Proteomes" id="UP001295794"/>
    </source>
</evidence>
<feature type="non-terminal residue" evidence="1">
    <location>
        <position position="571"/>
    </location>
</feature>
<reference evidence="1" key="1">
    <citation type="submission" date="2023-11" db="EMBL/GenBank/DDBJ databases">
        <authorList>
            <person name="De Vega J J."/>
            <person name="De Vega J J."/>
        </authorList>
    </citation>
    <scope>NUCLEOTIDE SEQUENCE</scope>
</reference>
<dbReference type="EMBL" id="CAVNYO010000180">
    <property type="protein sequence ID" value="CAK5271968.1"/>
    <property type="molecule type" value="Genomic_DNA"/>
</dbReference>
<gene>
    <name evidence="1" type="ORF">MYCIT1_LOCUS17423</name>
</gene>
<proteinExistence type="predicted"/>